<accession>A0AAD5WLZ4</accession>
<organism evidence="2 3">
    <name type="scientific">Zalerion maritima</name>
    <dbReference type="NCBI Taxonomy" id="339359"/>
    <lineage>
        <taxon>Eukaryota</taxon>
        <taxon>Fungi</taxon>
        <taxon>Dikarya</taxon>
        <taxon>Ascomycota</taxon>
        <taxon>Pezizomycotina</taxon>
        <taxon>Sordariomycetes</taxon>
        <taxon>Lulworthiomycetidae</taxon>
        <taxon>Lulworthiales</taxon>
        <taxon>Lulworthiaceae</taxon>
        <taxon>Zalerion</taxon>
    </lineage>
</organism>
<dbReference type="EMBL" id="JAKWBI020000804">
    <property type="protein sequence ID" value="KAJ2892436.1"/>
    <property type="molecule type" value="Genomic_DNA"/>
</dbReference>
<feature type="compositionally biased region" description="Basic and acidic residues" evidence="1">
    <location>
        <begin position="31"/>
        <end position="49"/>
    </location>
</feature>
<evidence type="ECO:0000256" key="1">
    <source>
        <dbReference type="SAM" id="MobiDB-lite"/>
    </source>
</evidence>
<feature type="compositionally biased region" description="Polar residues" evidence="1">
    <location>
        <begin position="97"/>
        <end position="109"/>
    </location>
</feature>
<protein>
    <submittedName>
        <fullName evidence="2">Uncharacterized protein</fullName>
    </submittedName>
</protein>
<reference evidence="2" key="1">
    <citation type="submission" date="2022-07" db="EMBL/GenBank/DDBJ databases">
        <title>Draft genome sequence of Zalerion maritima ATCC 34329, a (micro)plastics degrading marine fungus.</title>
        <authorList>
            <person name="Paco A."/>
            <person name="Goncalves M.F.M."/>
            <person name="Rocha-Santos T.A.P."/>
            <person name="Alves A."/>
        </authorList>
    </citation>
    <scope>NUCLEOTIDE SEQUENCE</scope>
    <source>
        <strain evidence="2">ATCC 34329</strain>
    </source>
</reference>
<feature type="compositionally biased region" description="Low complexity" evidence="1">
    <location>
        <begin position="64"/>
        <end position="79"/>
    </location>
</feature>
<gene>
    <name evidence="2" type="ORF">MKZ38_009854</name>
</gene>
<dbReference type="Proteomes" id="UP001201980">
    <property type="component" value="Unassembled WGS sequence"/>
</dbReference>
<name>A0AAD5WLZ4_9PEZI</name>
<keyword evidence="3" id="KW-1185">Reference proteome</keyword>
<evidence type="ECO:0000313" key="3">
    <source>
        <dbReference type="Proteomes" id="UP001201980"/>
    </source>
</evidence>
<evidence type="ECO:0000313" key="2">
    <source>
        <dbReference type="EMBL" id="KAJ2892436.1"/>
    </source>
</evidence>
<sequence length="133" mass="13997">MPCTTLSTKTEKGTVASNTSVEESPPQPQAQEKETNRNLRRSRIEDYNKDSGCVPRLFKLSCPSSSTGAASSAANTSASPDEGGGPRADSPTMGETDASSITAGNSSSVTDEERLRQRLEVYMAAATGGNRHN</sequence>
<dbReference type="AlphaFoldDB" id="A0AAD5WLZ4"/>
<feature type="region of interest" description="Disordered" evidence="1">
    <location>
        <begin position="1"/>
        <end position="133"/>
    </location>
</feature>
<proteinExistence type="predicted"/>
<comment type="caution">
    <text evidence="2">The sequence shown here is derived from an EMBL/GenBank/DDBJ whole genome shotgun (WGS) entry which is preliminary data.</text>
</comment>